<accession>A0A5B8MH14</accession>
<dbReference type="OrthoDB" id="43557at2759"/>
<gene>
    <name evidence="1" type="ORF">A3770_03p22540</name>
</gene>
<dbReference type="InterPro" id="IPR051961">
    <property type="entry name" value="Fungal_Metabolite_Diox"/>
</dbReference>
<name>A0A5B8MH14_9CHLO</name>
<dbReference type="Gene3D" id="2.60.120.620">
    <property type="entry name" value="q2cbj1_9rhob like domain"/>
    <property type="match status" value="1"/>
</dbReference>
<sequence length="328" mass="37207">MKSVIDFEEAKRFRTYLTSVVSPRTLDGEEYFVGNLRDPDGRYDIRLDPREHAPVMDMLNKVVGRLKPTLEKIVGPKAELVDFSAYVTCNSSAQHTHQDACALCCPIKDKYESRMEEVESIFDFNDRDRIAILKPKYYANKEQSQVYSMFVALQPTTKERNGVTFTYPDSHRLFVWDNAEDDIAGESVERELGDVARKKYQRCEPPLNTGDGFIYNSKTFHAANANPSISARMMLLIAFQSGEERKGLPLGSTYSIQRDFLRMQPGKVTRTGMEDEPDYYSTKCMTQANTAASNQMKVRGKVSLDKFPLTVDSLSSILASGNNLFFGR</sequence>
<dbReference type="Proteomes" id="UP000316726">
    <property type="component" value="Chromosome 3"/>
</dbReference>
<dbReference type="Pfam" id="PF05721">
    <property type="entry name" value="PhyH"/>
    <property type="match status" value="1"/>
</dbReference>
<dbReference type="PANTHER" id="PTHR37563:SF2">
    <property type="entry name" value="PHYTANOYL-COA DIOXYGENASE FAMILY PROTEIN (AFU_ORTHOLOGUE AFUA_2G03330)"/>
    <property type="match status" value="1"/>
</dbReference>
<dbReference type="AlphaFoldDB" id="A0A5B8MH14"/>
<organism evidence="1 2">
    <name type="scientific">Chloropicon primus</name>
    <dbReference type="NCBI Taxonomy" id="1764295"/>
    <lineage>
        <taxon>Eukaryota</taxon>
        <taxon>Viridiplantae</taxon>
        <taxon>Chlorophyta</taxon>
        <taxon>Chloropicophyceae</taxon>
        <taxon>Chloropicales</taxon>
        <taxon>Chloropicaceae</taxon>
        <taxon>Chloropicon</taxon>
    </lineage>
</organism>
<dbReference type="InterPro" id="IPR008775">
    <property type="entry name" value="Phytyl_CoA_dOase-like"/>
</dbReference>
<dbReference type="SUPFAM" id="SSF51197">
    <property type="entry name" value="Clavaminate synthase-like"/>
    <property type="match status" value="1"/>
</dbReference>
<dbReference type="EMBL" id="CP031036">
    <property type="protein sequence ID" value="QDZ19736.1"/>
    <property type="molecule type" value="Genomic_DNA"/>
</dbReference>
<reference evidence="1 2" key="1">
    <citation type="submission" date="2018-07" db="EMBL/GenBank/DDBJ databases">
        <title>The complete nuclear genome of the prasinophyte Chloropicon primus (CCMP1205).</title>
        <authorList>
            <person name="Pombert J.-F."/>
            <person name="Otis C."/>
            <person name="Turmel M."/>
            <person name="Lemieux C."/>
        </authorList>
    </citation>
    <scope>NUCLEOTIDE SEQUENCE [LARGE SCALE GENOMIC DNA]</scope>
    <source>
        <strain evidence="1 2">CCMP1205</strain>
    </source>
</reference>
<keyword evidence="2" id="KW-1185">Reference proteome</keyword>
<evidence type="ECO:0008006" key="3">
    <source>
        <dbReference type="Google" id="ProtNLM"/>
    </source>
</evidence>
<evidence type="ECO:0000313" key="2">
    <source>
        <dbReference type="Proteomes" id="UP000316726"/>
    </source>
</evidence>
<protein>
    <recommendedName>
        <fullName evidence="3">Phytanoyl-CoA dioxygenase</fullName>
    </recommendedName>
</protein>
<proteinExistence type="predicted"/>
<evidence type="ECO:0000313" key="1">
    <source>
        <dbReference type="EMBL" id="QDZ19736.1"/>
    </source>
</evidence>
<dbReference type="PANTHER" id="PTHR37563">
    <property type="entry name" value="PHYTANOYL-COA DIOXYGENASE FAMILY PROTEIN (AFU_ORTHOLOGUE AFUA_2G03330)"/>
    <property type="match status" value="1"/>
</dbReference>